<gene>
    <name evidence="1" type="ORF">PSDVSF_17270</name>
</gene>
<reference evidence="1" key="1">
    <citation type="journal article" date="2022" name="Arch. Microbiol.">
        <title>Pseudodesulfovibrio sediminis sp. nov., a mesophilic and neutrophilic sulfate-reducing bacterium isolated from sediment of a brackish lake.</title>
        <authorList>
            <person name="Takahashi A."/>
            <person name="Kojima H."/>
            <person name="Watanabe M."/>
            <person name="Fukui M."/>
        </authorList>
    </citation>
    <scope>NUCLEOTIDE SEQUENCE</scope>
    <source>
        <strain evidence="1">SF6</strain>
    </source>
</reference>
<dbReference type="SUPFAM" id="SSF48452">
    <property type="entry name" value="TPR-like"/>
    <property type="match status" value="1"/>
</dbReference>
<dbReference type="InterPro" id="IPR011990">
    <property type="entry name" value="TPR-like_helical_dom_sf"/>
</dbReference>
<sequence length="107" mass="11659">MSQLHQLGMLNREGMKAFNDGRSDDALFQLIQADRLAKSMDMPLHEAKVRNNIGLVHQGSGNIEEALACFRLAANFAVEGAGDGNVLHKAIVRNLTRLESTLESKAA</sequence>
<dbReference type="RefSeq" id="WP_229596530.1">
    <property type="nucleotide sequence ID" value="NZ_AP024485.1"/>
</dbReference>
<accession>A0ABM7P4D9</accession>
<dbReference type="Proteomes" id="UP001053296">
    <property type="component" value="Chromosome"/>
</dbReference>
<evidence type="ECO:0008006" key="3">
    <source>
        <dbReference type="Google" id="ProtNLM"/>
    </source>
</evidence>
<name>A0ABM7P4D9_9BACT</name>
<proteinExistence type="predicted"/>
<dbReference type="Gene3D" id="1.25.40.10">
    <property type="entry name" value="Tetratricopeptide repeat domain"/>
    <property type="match status" value="1"/>
</dbReference>
<keyword evidence="2" id="KW-1185">Reference proteome</keyword>
<organism evidence="1 2">
    <name type="scientific">Pseudodesulfovibrio sediminis</name>
    <dbReference type="NCBI Taxonomy" id="2810563"/>
    <lineage>
        <taxon>Bacteria</taxon>
        <taxon>Pseudomonadati</taxon>
        <taxon>Thermodesulfobacteriota</taxon>
        <taxon>Desulfovibrionia</taxon>
        <taxon>Desulfovibrionales</taxon>
        <taxon>Desulfovibrionaceae</taxon>
    </lineage>
</organism>
<evidence type="ECO:0000313" key="1">
    <source>
        <dbReference type="EMBL" id="BCS88485.1"/>
    </source>
</evidence>
<protein>
    <recommendedName>
        <fullName evidence="3">Tetratricopeptide repeat protein</fullName>
    </recommendedName>
</protein>
<dbReference type="EMBL" id="AP024485">
    <property type="protein sequence ID" value="BCS88485.1"/>
    <property type="molecule type" value="Genomic_DNA"/>
</dbReference>
<evidence type="ECO:0000313" key="2">
    <source>
        <dbReference type="Proteomes" id="UP001053296"/>
    </source>
</evidence>